<proteinExistence type="predicted"/>
<evidence type="ECO:0000313" key="4">
    <source>
        <dbReference type="Proteomes" id="UP000053664"/>
    </source>
</evidence>
<feature type="domain" description="AB hydrolase-1" evidence="2">
    <location>
        <begin position="306"/>
        <end position="349"/>
    </location>
</feature>
<dbReference type="InterPro" id="IPR029058">
    <property type="entry name" value="AB_hydrolase_fold"/>
</dbReference>
<dbReference type="Proteomes" id="UP000053664">
    <property type="component" value="Unassembled WGS sequence"/>
</dbReference>
<dbReference type="RefSeq" id="XP_007879869.1">
    <property type="nucleotide sequence ID" value="XM_007881678.1"/>
</dbReference>
<feature type="compositionally biased region" description="Polar residues" evidence="1">
    <location>
        <begin position="52"/>
        <end position="61"/>
    </location>
</feature>
<dbReference type="eggNOG" id="ENOG502S3SW">
    <property type="taxonomic scope" value="Eukaryota"/>
</dbReference>
<dbReference type="HOGENOM" id="CLU_505392_0_0_1"/>
<sequence length="539" mass="59668">MSVITDFATPQLLPLSEPSRPTQPPRIPERRSRIAFTTVAAQPQSTAPPPTRSNRSTTAEQQQWIATSHFFPAAWPRSHARSARSDTHQPLPARSRPFAALPIDPQQAKAEEKRQRESDFAVWKQHIGSKERSGATIQELREQGAARNHASRLEQARRDNEEQLWACVQRIVPSEPSHDASAGQEGYTLIVSHANGLHKELWEPALSHIVQTLSLPAADGAEGDGRQRRTGSPVRIDEIWSFDCTHSGEAASVNRDRLGDVVSWFDHPRDVMQFLDHFLPPPPSSSSSMSGVQRWHPTMLPRTDGRAHAQKRKFILLGHSFGGTTMATLAECRPDSFAGLVLVDPAMPDDEARASKVTFDPEAVPLARGAVARRDAFGSASEVRGYCESKPYFGAWDAKVLNLHLRFGIRPMSVALERAVTVDDLEDDERKRQAVTWSNPKWLEADAFAQTWMSLYTLTSLEAGRRTRAWTCHLSMRGGKTSLVKQIPGVPCVPLDGNHLVVQEEPRKIGEAVARVILEKATGAGDEAKLLSTVAKPRL</sequence>
<reference evidence="3 4" key="1">
    <citation type="journal article" date="2013" name="Plant Cell">
        <title>The transition from a phytopathogenic smut ancestor to an anamorphic biocontrol agent deciphered by comparative whole-genome analysis.</title>
        <authorList>
            <person name="Lefebvre F."/>
            <person name="Joly D.L."/>
            <person name="Labbe C."/>
            <person name="Teichmann B."/>
            <person name="Linning R."/>
            <person name="Belzile F."/>
            <person name="Bakkeren G."/>
            <person name="Belanger R.R."/>
        </authorList>
    </citation>
    <scope>NUCLEOTIDE SEQUENCE [LARGE SCALE GENOMIC DNA]</scope>
    <source>
        <strain evidence="3 4">PF-1</strain>
    </source>
</reference>
<protein>
    <recommendedName>
        <fullName evidence="2">AB hydrolase-1 domain-containing protein</fullName>
    </recommendedName>
</protein>
<evidence type="ECO:0000313" key="3">
    <source>
        <dbReference type="EMBL" id="EPQ28327.1"/>
    </source>
</evidence>
<accession>A0A061H5X4</accession>
<dbReference type="EMBL" id="KE361635">
    <property type="protein sequence ID" value="EPQ28327.1"/>
    <property type="molecule type" value="Genomic_DNA"/>
</dbReference>
<evidence type="ECO:0000256" key="1">
    <source>
        <dbReference type="SAM" id="MobiDB-lite"/>
    </source>
</evidence>
<feature type="region of interest" description="Disordered" evidence="1">
    <location>
        <begin position="76"/>
        <end position="99"/>
    </location>
</feature>
<evidence type="ECO:0000259" key="2">
    <source>
        <dbReference type="Pfam" id="PF00561"/>
    </source>
</evidence>
<dbReference type="Pfam" id="PF00561">
    <property type="entry name" value="Abhydrolase_1"/>
    <property type="match status" value="1"/>
</dbReference>
<organism evidence="3 4">
    <name type="scientific">Pseudozyma flocculosa PF-1</name>
    <dbReference type="NCBI Taxonomy" id="1277687"/>
    <lineage>
        <taxon>Eukaryota</taxon>
        <taxon>Fungi</taxon>
        <taxon>Dikarya</taxon>
        <taxon>Basidiomycota</taxon>
        <taxon>Ustilaginomycotina</taxon>
        <taxon>Ustilaginomycetes</taxon>
        <taxon>Ustilaginales</taxon>
        <taxon>Ustilaginaceae</taxon>
        <taxon>Pseudozyma</taxon>
    </lineage>
</organism>
<dbReference type="GeneID" id="19318261"/>
<dbReference type="KEGG" id="pfp:PFL1_04154"/>
<feature type="region of interest" description="Disordered" evidence="1">
    <location>
        <begin position="1"/>
        <end position="61"/>
    </location>
</feature>
<dbReference type="OrthoDB" id="94039at2759"/>
<gene>
    <name evidence="3" type="ORF">PFL1_04154</name>
</gene>
<dbReference type="Gene3D" id="3.40.50.1820">
    <property type="entry name" value="alpha/beta hydrolase"/>
    <property type="match status" value="1"/>
</dbReference>
<dbReference type="AlphaFoldDB" id="A0A061H5X4"/>
<dbReference type="InterPro" id="IPR000073">
    <property type="entry name" value="AB_hydrolase_1"/>
</dbReference>
<dbReference type="SUPFAM" id="SSF53474">
    <property type="entry name" value="alpha/beta-Hydrolases"/>
    <property type="match status" value="1"/>
</dbReference>
<name>A0A061H5X4_9BASI</name>